<dbReference type="Gene3D" id="2.60.120.260">
    <property type="entry name" value="Galactose-binding domain-like"/>
    <property type="match status" value="2"/>
</dbReference>
<proteinExistence type="inferred from homology"/>
<evidence type="ECO:0000259" key="3">
    <source>
        <dbReference type="Pfam" id="PF03561"/>
    </source>
</evidence>
<accession>A0A117I6H9</accession>
<dbReference type="InterPro" id="IPR015908">
    <property type="entry name" value="Allantoicase_dom"/>
</dbReference>
<dbReference type="PANTHER" id="PTHR12045:SF3">
    <property type="entry name" value="INACTIVE ALLANTOICASE-RELATED"/>
    <property type="match status" value="1"/>
</dbReference>
<reference evidence="5" key="1">
    <citation type="journal article" date="2016" name="Genome Announc.">
        <title>Draft Genome Sequences of Five Rapidly Growing Mycobacterium Species, M. thermoresistibile, M. fortuitum subsp. acetamidolyticum, M. canariasense, M. brisbanense, and M. novocastrense.</title>
        <authorList>
            <person name="Katahira K."/>
            <person name="Ogura Y."/>
            <person name="Gotoh Y."/>
            <person name="Hayashi T."/>
        </authorList>
    </citation>
    <scope>NUCLEOTIDE SEQUENCE [LARGE SCALE GENOMIC DNA]</scope>
    <source>
        <strain evidence="5">JCM15654</strain>
    </source>
</reference>
<dbReference type="UniPathway" id="UPA00395">
    <property type="reaction ID" value="UER00654"/>
</dbReference>
<comment type="catalytic activity">
    <reaction evidence="2">
        <text>allantoate + H2O = (S)-ureidoglycolate + urea</text>
        <dbReference type="Rhea" id="RHEA:11016"/>
        <dbReference type="ChEBI" id="CHEBI:15377"/>
        <dbReference type="ChEBI" id="CHEBI:16199"/>
        <dbReference type="ChEBI" id="CHEBI:17536"/>
        <dbReference type="ChEBI" id="CHEBI:57296"/>
        <dbReference type="EC" id="3.5.3.4"/>
    </reaction>
</comment>
<dbReference type="HAMAP" id="MF_00813">
    <property type="entry name" value="Allantoicase"/>
    <property type="match status" value="1"/>
</dbReference>
<dbReference type="InterPro" id="IPR005164">
    <property type="entry name" value="Allantoicase"/>
</dbReference>
<dbReference type="GO" id="GO:0004037">
    <property type="term" value="F:allantoicase activity"/>
    <property type="evidence" value="ECO:0007669"/>
    <property type="project" value="UniProtKB-UniRule"/>
</dbReference>
<dbReference type="SUPFAM" id="SSF49785">
    <property type="entry name" value="Galactose-binding domain-like"/>
    <property type="match status" value="2"/>
</dbReference>
<dbReference type="NCBIfam" id="TIGR02961">
    <property type="entry name" value="allantoicase"/>
    <property type="match status" value="1"/>
</dbReference>
<comment type="similarity">
    <text evidence="1 2">Belongs to the allantoicase family.</text>
</comment>
<evidence type="ECO:0000256" key="2">
    <source>
        <dbReference type="HAMAP-Rule" id="MF_00813"/>
    </source>
</evidence>
<dbReference type="Proteomes" id="UP000069620">
    <property type="component" value="Unassembled WGS sequence"/>
</dbReference>
<dbReference type="AlphaFoldDB" id="A0A117I6H9"/>
<sequence>MTDTDLASRTVGGAVVAASDESFGFKERLVDPAEPAFVPGTYDLRGEVVDGWETKRHAGPGGDWAIIRLGAPGRLHIVDVDTRFFSGNHPTAAAVDACTLERTTDPTAPTVAWTPIVETTVLKADSHNLLGVTDKRRWTHLRLRLQSDGGVARLRAYGEVVPDPALWTGVTVEVSGLEQGGRVEWCSDSFYSSAASLIAPNRPRNMGEGWETRRRRDIGPDTHDAVIISFAVPADLRQVEIDTSYFVFNASLEVSVLGSRCRADREHGWGMVTFDVPVLARTTLIPDARQVFPIEVPGVSALRVQAYPDGGIARVRALGVPTADGLRMLQRRWKDCS</sequence>
<dbReference type="EC" id="3.5.3.4" evidence="2"/>
<evidence type="ECO:0000313" key="5">
    <source>
        <dbReference type="Proteomes" id="UP000069620"/>
    </source>
</evidence>
<dbReference type="STRING" id="146020.RMCB_4145"/>
<dbReference type="Pfam" id="PF03561">
    <property type="entry name" value="Allantoicase"/>
    <property type="match status" value="2"/>
</dbReference>
<organism evidence="4 5">
    <name type="scientific">Mycolicibacterium brisbanense</name>
    <dbReference type="NCBI Taxonomy" id="146020"/>
    <lineage>
        <taxon>Bacteria</taxon>
        <taxon>Bacillati</taxon>
        <taxon>Actinomycetota</taxon>
        <taxon>Actinomycetes</taxon>
        <taxon>Mycobacteriales</taxon>
        <taxon>Mycobacteriaceae</taxon>
        <taxon>Mycolicibacterium</taxon>
    </lineage>
</organism>
<protein>
    <recommendedName>
        <fullName evidence="2">Probable allantoicase</fullName>
        <ecNumber evidence="2">3.5.3.4</ecNumber>
    </recommendedName>
    <alternativeName>
        <fullName evidence="2">Allantoate amidinohydrolase</fullName>
    </alternativeName>
</protein>
<dbReference type="OrthoDB" id="2078334at2"/>
<feature type="domain" description="Allantoicase" evidence="3">
    <location>
        <begin position="12"/>
        <end position="160"/>
    </location>
</feature>
<feature type="domain" description="Allantoicase" evidence="3">
    <location>
        <begin position="180"/>
        <end position="320"/>
    </location>
</feature>
<dbReference type="InterPro" id="IPR008979">
    <property type="entry name" value="Galactose-bd-like_sf"/>
</dbReference>
<evidence type="ECO:0000256" key="1">
    <source>
        <dbReference type="ARBA" id="ARBA00009242"/>
    </source>
</evidence>
<name>A0A117I6H9_9MYCO</name>
<dbReference type="EMBL" id="BCSX01000038">
    <property type="protein sequence ID" value="GAS90049.1"/>
    <property type="molecule type" value="Genomic_DNA"/>
</dbReference>
<dbReference type="GO" id="GO:0000256">
    <property type="term" value="P:allantoin catabolic process"/>
    <property type="evidence" value="ECO:0007669"/>
    <property type="project" value="UniProtKB-UniRule"/>
</dbReference>
<dbReference type="RefSeq" id="WP_062830334.1">
    <property type="nucleotide sequence ID" value="NZ_BCSX01000038.1"/>
</dbReference>
<dbReference type="GO" id="GO:0006144">
    <property type="term" value="P:purine nucleobase metabolic process"/>
    <property type="evidence" value="ECO:0007669"/>
    <property type="project" value="UniProtKB-KW"/>
</dbReference>
<comment type="caution">
    <text evidence="4">The sequence shown here is derived from an EMBL/GenBank/DDBJ whole genome shotgun (WGS) entry which is preliminary data.</text>
</comment>
<gene>
    <name evidence="2" type="primary">alc</name>
    <name evidence="4" type="ORF">RMCB_4145</name>
</gene>
<dbReference type="PANTHER" id="PTHR12045">
    <property type="entry name" value="ALLANTOICASE"/>
    <property type="match status" value="1"/>
</dbReference>
<comment type="pathway">
    <text evidence="2">Nitrogen metabolism; (S)-allantoin degradation; (S)-ureidoglycolate from allantoate (aminidohydrolase route): step 1/1.</text>
</comment>
<keyword evidence="2" id="KW-0378">Hydrolase</keyword>
<evidence type="ECO:0000313" key="4">
    <source>
        <dbReference type="EMBL" id="GAS90049.1"/>
    </source>
</evidence>
<keyword evidence="5" id="KW-1185">Reference proteome</keyword>
<reference evidence="5" key="2">
    <citation type="submission" date="2016-02" db="EMBL/GenBank/DDBJ databases">
        <title>Draft genome sequence of five rapidly growing Mycobacterium species.</title>
        <authorList>
            <person name="Katahira K."/>
            <person name="Gotou Y."/>
            <person name="Iida K."/>
            <person name="Ogura Y."/>
            <person name="Hayashi T."/>
        </authorList>
    </citation>
    <scope>NUCLEOTIDE SEQUENCE [LARGE SCALE GENOMIC DNA]</scope>
    <source>
        <strain evidence="5">JCM15654</strain>
    </source>
</reference>
<keyword evidence="2" id="KW-0659">Purine metabolism</keyword>